<dbReference type="EMBL" id="VSSQ01094499">
    <property type="protein sequence ID" value="MPN38959.1"/>
    <property type="molecule type" value="Genomic_DNA"/>
</dbReference>
<protein>
    <recommendedName>
        <fullName evidence="5">Transposase</fullName>
    </recommendedName>
</protein>
<evidence type="ECO:0008006" key="5">
    <source>
        <dbReference type="Google" id="ProtNLM"/>
    </source>
</evidence>
<evidence type="ECO:0000256" key="3">
    <source>
        <dbReference type="ARBA" id="ARBA00023172"/>
    </source>
</evidence>
<name>A0A645HL60_9ZZZZ</name>
<dbReference type="GO" id="GO:0003677">
    <property type="term" value="F:DNA binding"/>
    <property type="evidence" value="ECO:0007669"/>
    <property type="project" value="UniProtKB-KW"/>
</dbReference>
<dbReference type="InterPro" id="IPR001207">
    <property type="entry name" value="Transposase_mutator"/>
</dbReference>
<dbReference type="AlphaFoldDB" id="A0A645HL60"/>
<evidence type="ECO:0000256" key="2">
    <source>
        <dbReference type="ARBA" id="ARBA00023125"/>
    </source>
</evidence>
<keyword evidence="3" id="KW-0233">DNA recombination</keyword>
<comment type="caution">
    <text evidence="4">The sequence shown here is derived from an EMBL/GenBank/DDBJ whole genome shotgun (WGS) entry which is preliminary data.</text>
</comment>
<gene>
    <name evidence="4" type="ORF">SDC9_186484</name>
</gene>
<reference evidence="4" key="1">
    <citation type="submission" date="2019-08" db="EMBL/GenBank/DDBJ databases">
        <authorList>
            <person name="Kucharzyk K."/>
            <person name="Murdoch R.W."/>
            <person name="Higgins S."/>
            <person name="Loffler F."/>
        </authorList>
    </citation>
    <scope>NUCLEOTIDE SEQUENCE</scope>
</reference>
<organism evidence="4">
    <name type="scientific">bioreactor metagenome</name>
    <dbReference type="NCBI Taxonomy" id="1076179"/>
    <lineage>
        <taxon>unclassified sequences</taxon>
        <taxon>metagenomes</taxon>
        <taxon>ecological metagenomes</taxon>
    </lineage>
</organism>
<accession>A0A645HL60</accession>
<dbReference type="GO" id="GO:0006313">
    <property type="term" value="P:DNA transposition"/>
    <property type="evidence" value="ECO:0007669"/>
    <property type="project" value="InterPro"/>
</dbReference>
<evidence type="ECO:0000313" key="4">
    <source>
        <dbReference type="EMBL" id="MPN38959.1"/>
    </source>
</evidence>
<dbReference type="GO" id="GO:0004803">
    <property type="term" value="F:transposase activity"/>
    <property type="evidence" value="ECO:0007669"/>
    <property type="project" value="InterPro"/>
</dbReference>
<evidence type="ECO:0000256" key="1">
    <source>
        <dbReference type="ARBA" id="ARBA00022578"/>
    </source>
</evidence>
<keyword evidence="2" id="KW-0238">DNA-binding</keyword>
<dbReference type="Pfam" id="PF00872">
    <property type="entry name" value="Transposase_mut"/>
    <property type="match status" value="1"/>
</dbReference>
<keyword evidence="1" id="KW-0815">Transposition</keyword>
<proteinExistence type="predicted"/>
<sequence length="92" mass="10360">MAKRNKREKDAFDNIIDQLDFNGVTQEELFGEDGLVKALTSLILNKALQAEMDNYLGYQKNESAGDIIGNRFIILSDAILSISKVLCPRFSY</sequence>